<dbReference type="GO" id="GO:0045292">
    <property type="term" value="P:mRNA cis splicing, via spliceosome"/>
    <property type="evidence" value="ECO:0007669"/>
    <property type="project" value="TreeGrafter"/>
</dbReference>
<feature type="compositionally biased region" description="Basic and acidic residues" evidence="6">
    <location>
        <begin position="443"/>
        <end position="455"/>
    </location>
</feature>
<evidence type="ECO:0000256" key="4">
    <source>
        <dbReference type="ARBA" id="ARBA00023187"/>
    </source>
</evidence>
<feature type="region of interest" description="Disordered" evidence="6">
    <location>
        <begin position="737"/>
        <end position="829"/>
    </location>
</feature>
<dbReference type="OrthoDB" id="5583at2759"/>
<evidence type="ECO:0000256" key="6">
    <source>
        <dbReference type="SAM" id="MobiDB-lite"/>
    </source>
</evidence>
<feature type="compositionally biased region" description="Low complexity" evidence="6">
    <location>
        <begin position="565"/>
        <end position="584"/>
    </location>
</feature>
<name>A0A0D2MZC7_9CHLO</name>
<dbReference type="GO" id="GO:0005524">
    <property type="term" value="F:ATP binding"/>
    <property type="evidence" value="ECO:0007669"/>
    <property type="project" value="InterPro"/>
</dbReference>
<dbReference type="PANTHER" id="PTHR14152:SF5">
    <property type="entry name" value="U4_U6.U5 TRI-SNRNP-ASSOCIATED PROTEIN 1"/>
    <property type="match status" value="1"/>
</dbReference>
<evidence type="ECO:0000313" key="8">
    <source>
        <dbReference type="Proteomes" id="UP000054498"/>
    </source>
</evidence>
<feature type="compositionally biased region" description="Pro residues" evidence="6">
    <location>
        <begin position="820"/>
        <end position="829"/>
    </location>
</feature>
<dbReference type="Pfam" id="PF03343">
    <property type="entry name" value="SART-1"/>
    <property type="match status" value="2"/>
</dbReference>
<evidence type="ECO:0000256" key="2">
    <source>
        <dbReference type="ARBA" id="ARBA00006076"/>
    </source>
</evidence>
<evidence type="ECO:0000256" key="3">
    <source>
        <dbReference type="ARBA" id="ARBA00022664"/>
    </source>
</evidence>
<dbReference type="InterPro" id="IPR005011">
    <property type="entry name" value="SNU66/SART1"/>
</dbReference>
<dbReference type="PANTHER" id="PTHR14152">
    <property type="entry name" value="SQUAMOUS CELL CARCINOMA ANTIGEN RECOGNISED BY CYTOTOXIC T LYMPHOCYTES"/>
    <property type="match status" value="1"/>
</dbReference>
<feature type="compositionally biased region" description="Basic and acidic residues" evidence="6">
    <location>
        <begin position="107"/>
        <end position="116"/>
    </location>
</feature>
<dbReference type="KEGG" id="mng:MNEG_0189"/>
<dbReference type="Pfam" id="PF19252">
    <property type="entry name" value="HIND"/>
    <property type="match status" value="1"/>
</dbReference>
<feature type="region of interest" description="Disordered" evidence="6">
    <location>
        <begin position="282"/>
        <end position="354"/>
    </location>
</feature>
<reference evidence="7 8" key="1">
    <citation type="journal article" date="2013" name="BMC Genomics">
        <title>Reconstruction of the lipid metabolism for the microalga Monoraphidium neglectum from its genome sequence reveals characteristics suitable for biofuel production.</title>
        <authorList>
            <person name="Bogen C."/>
            <person name="Al-Dilaimi A."/>
            <person name="Albersmeier A."/>
            <person name="Wichmann J."/>
            <person name="Grundmann M."/>
            <person name="Rupp O."/>
            <person name="Lauersen K.J."/>
            <person name="Blifernez-Klassen O."/>
            <person name="Kalinowski J."/>
            <person name="Goesmann A."/>
            <person name="Mussgnug J.H."/>
            <person name="Kruse O."/>
        </authorList>
    </citation>
    <scope>NUCLEOTIDE SEQUENCE [LARGE SCALE GENOMIC DNA]</scope>
    <source>
        <strain evidence="7 8">SAG 48.87</strain>
    </source>
</reference>
<accession>A0A0D2MZC7</accession>
<evidence type="ECO:0000313" key="7">
    <source>
        <dbReference type="EMBL" id="KIZ07770.1"/>
    </source>
</evidence>
<feature type="compositionally biased region" description="Low complexity" evidence="6">
    <location>
        <begin position="323"/>
        <end position="333"/>
    </location>
</feature>
<keyword evidence="3" id="KW-0507">mRNA processing</keyword>
<keyword evidence="4" id="KW-0508">mRNA splicing</keyword>
<gene>
    <name evidence="7" type="ORF">MNEG_0189</name>
</gene>
<sequence>MATTGEGDVALSIEETNKLRASLGLKPLSLEPPKQQQRAERKAPAEELKPDADAIRAKLAEARDKRRREQELQQTRGLGEAGGDADDAATWVVKMRQQPQQPPAKRQQREVGGDRRGRQRRSGDGGGGDDEERDASASAAELAGARVRHDADELAEGETMVLTLADAPILDAAGGLNDAGDELEEVARAQDKARAKARRAAGKEAKPLWAEDGNVRSLLDKYDEEDEEAGFVLDAAGAAAAAAARQDKVRERLAAAAAALDAVAAPAMGGAVDYMTAEEAAASAGGGLKKKKKKRKLRTTRAAADEDTADGGGSAGGGEGGLDLDALEAAAKAEGGGDLGSREARQQRREALEAAAAADAADRAARFQRAVERTNWASEALRAPGPVGDEEDEAEAELAESLSRVRRLAQRSSSTAVPGGDSNGSGRPAPESVEEIAQRLGKKRAEDEERLRDELAAGGSDLFSAATEFVRNIGGAGDDNEGEQQRGGGGGGGGDAPYMDVEMEEAGQGRGQGQTEEEAQQNGNAGDAGGDGTTSTGAGIGAATAKGRNYRKRSGWVSAEDEDAQQAGGEQHQQQQQQQQLLHKQQGRSAETTSGVSAVAGERVIGRGLAGALGMLQDTGALKGPADWAGRTNEKKAVALIGLEDVYTGGKHEDRMARSIEAALTQRDEFGRVMTPKERFRKLCHQFHGIAPSKNTEAHRQRKYLEDVAIKRATTSADPSAELDRIRVLTQQLGTPYLPLDGKAALPGRGGDDDDGPALPVARGAKGGGKPQLGGGLTPLVGDRKVEAMLGLKKPPQPAGGRGGAAGGGGATGGRGSGGMPPPRARGKP</sequence>
<dbReference type="InterPro" id="IPR018370">
    <property type="entry name" value="Chaperonin_Cpn60_CS"/>
</dbReference>
<feature type="compositionally biased region" description="Low complexity" evidence="6">
    <location>
        <begin position="533"/>
        <end position="547"/>
    </location>
</feature>
<feature type="compositionally biased region" description="Basic and acidic residues" evidence="6">
    <location>
        <begin position="340"/>
        <end position="352"/>
    </location>
</feature>
<dbReference type="STRING" id="145388.A0A0D2MZC7"/>
<keyword evidence="5" id="KW-0539">Nucleus</keyword>
<proteinExistence type="inferred from homology"/>
<dbReference type="GO" id="GO:0006457">
    <property type="term" value="P:protein folding"/>
    <property type="evidence" value="ECO:0007669"/>
    <property type="project" value="InterPro"/>
</dbReference>
<dbReference type="InterPro" id="IPR045347">
    <property type="entry name" value="HIND"/>
</dbReference>
<dbReference type="GO" id="GO:0000481">
    <property type="term" value="P:maturation of 5S rRNA"/>
    <property type="evidence" value="ECO:0007669"/>
    <property type="project" value="TreeGrafter"/>
</dbReference>
<feature type="compositionally biased region" description="Low complexity" evidence="6">
    <location>
        <begin position="96"/>
        <end position="105"/>
    </location>
</feature>
<dbReference type="EMBL" id="KK100233">
    <property type="protein sequence ID" value="KIZ07770.1"/>
    <property type="molecule type" value="Genomic_DNA"/>
</dbReference>
<feature type="compositionally biased region" description="Basic residues" evidence="6">
    <location>
        <begin position="288"/>
        <end position="299"/>
    </location>
</feature>
<evidence type="ECO:0000256" key="5">
    <source>
        <dbReference type="ARBA" id="ARBA00023242"/>
    </source>
</evidence>
<feature type="compositionally biased region" description="Gly residues" evidence="6">
    <location>
        <begin position="485"/>
        <end position="495"/>
    </location>
</feature>
<dbReference type="GeneID" id="25726307"/>
<dbReference type="AlphaFoldDB" id="A0A0D2MZC7"/>
<evidence type="ECO:0000256" key="1">
    <source>
        <dbReference type="ARBA" id="ARBA00004123"/>
    </source>
</evidence>
<feature type="compositionally biased region" description="Polar residues" evidence="6">
    <location>
        <begin position="587"/>
        <end position="596"/>
    </location>
</feature>
<dbReference type="RefSeq" id="XP_013906789.1">
    <property type="nucleotide sequence ID" value="XM_014051335.1"/>
</dbReference>
<keyword evidence="8" id="KW-1185">Reference proteome</keyword>
<feature type="region of interest" description="Disordered" evidence="6">
    <location>
        <begin position="403"/>
        <end position="598"/>
    </location>
</feature>
<feature type="compositionally biased region" description="Gly residues" evidence="6">
    <location>
        <begin position="765"/>
        <end position="777"/>
    </location>
</feature>
<dbReference type="Proteomes" id="UP000054498">
    <property type="component" value="Unassembled WGS sequence"/>
</dbReference>
<dbReference type="GO" id="GO:0046540">
    <property type="term" value="C:U4/U6 x U5 tri-snRNP complex"/>
    <property type="evidence" value="ECO:0007669"/>
    <property type="project" value="InterPro"/>
</dbReference>
<feature type="compositionally biased region" description="Gly residues" evidence="6">
    <location>
        <begin position="800"/>
        <end position="819"/>
    </location>
</feature>
<feature type="compositionally biased region" description="Gly residues" evidence="6">
    <location>
        <begin position="310"/>
        <end position="321"/>
    </location>
</feature>
<protein>
    <submittedName>
        <fullName evidence="7">U4/U6.U5 tri-snRNP-associated protein 1</fullName>
    </submittedName>
</protein>
<feature type="region of interest" description="Disordered" evidence="6">
    <location>
        <begin position="21"/>
        <end position="150"/>
    </location>
</feature>
<comment type="subcellular location">
    <subcellularLocation>
        <location evidence="1">Nucleus</location>
    </subcellularLocation>
</comment>
<comment type="similarity">
    <text evidence="2">Belongs to the SNU66/SART1 family.</text>
</comment>
<dbReference type="PROSITE" id="PS00296">
    <property type="entry name" value="CHAPERONINS_CPN60"/>
    <property type="match status" value="1"/>
</dbReference>
<organism evidence="7 8">
    <name type="scientific">Monoraphidium neglectum</name>
    <dbReference type="NCBI Taxonomy" id="145388"/>
    <lineage>
        <taxon>Eukaryota</taxon>
        <taxon>Viridiplantae</taxon>
        <taxon>Chlorophyta</taxon>
        <taxon>core chlorophytes</taxon>
        <taxon>Chlorophyceae</taxon>
        <taxon>CS clade</taxon>
        <taxon>Sphaeropleales</taxon>
        <taxon>Selenastraceae</taxon>
        <taxon>Monoraphidium</taxon>
    </lineage>
</organism>
<feature type="compositionally biased region" description="Low complexity" evidence="6">
    <location>
        <begin position="136"/>
        <end position="145"/>
    </location>
</feature>
<feature type="compositionally biased region" description="Basic and acidic residues" evidence="6">
    <location>
        <begin position="37"/>
        <end position="71"/>
    </location>
</feature>